<evidence type="ECO:0000256" key="4">
    <source>
        <dbReference type="ARBA" id="ARBA00022771"/>
    </source>
</evidence>
<accession>A0A643CB00</accession>
<dbReference type="SMART" id="SM00064">
    <property type="entry name" value="FYVE"/>
    <property type="match status" value="1"/>
</dbReference>
<feature type="region of interest" description="Disordered" evidence="9">
    <location>
        <begin position="2781"/>
        <end position="2801"/>
    </location>
</feature>
<name>A0A643CB00_BALPH</name>
<evidence type="ECO:0000259" key="10">
    <source>
        <dbReference type="PROSITE" id="PS50178"/>
    </source>
</evidence>
<evidence type="ECO:0000256" key="8">
    <source>
        <dbReference type="PROSITE-ProRule" id="PRU00091"/>
    </source>
</evidence>
<dbReference type="Pfam" id="PF25569">
    <property type="entry name" value="TPR_ZFYVE26"/>
    <property type="match status" value="2"/>
</dbReference>
<feature type="compositionally biased region" description="Low complexity" evidence="9">
    <location>
        <begin position="631"/>
        <end position="653"/>
    </location>
</feature>
<gene>
    <name evidence="11" type="ORF">E2I00_008672</name>
</gene>
<evidence type="ECO:0000313" key="11">
    <source>
        <dbReference type="EMBL" id="KAB0397399.1"/>
    </source>
</evidence>
<protein>
    <recommendedName>
        <fullName evidence="1">Zinc finger FYVE domain-containing protein 26</fullName>
    </recommendedName>
</protein>
<dbReference type="GO" id="GO:0000281">
    <property type="term" value="P:mitotic cytokinesis"/>
    <property type="evidence" value="ECO:0007669"/>
    <property type="project" value="InterPro"/>
</dbReference>
<comment type="caution">
    <text evidence="11">The sequence shown here is derived from an EMBL/GenBank/DDBJ whole genome shotgun (WGS) entry which is preliminary data.</text>
</comment>
<feature type="compositionally biased region" description="Basic and acidic residues" evidence="9">
    <location>
        <begin position="2882"/>
        <end position="2908"/>
    </location>
</feature>
<feature type="non-terminal residue" evidence="11">
    <location>
        <position position="3041"/>
    </location>
</feature>
<dbReference type="PROSITE" id="PS50178">
    <property type="entry name" value="ZF_FYVE"/>
    <property type="match status" value="1"/>
</dbReference>
<sequence>KLLPAGFRRKLEFLLLSEDLPGDIPEDILKELYTVLAQDAADPVLDGNQRQESWPPGLSSEAVALLWDLLQEAPQPAQALLELLLGEEDGTGLQGWPLQKALVDLIRKALRALRGPASGHPGAVDAIYGALRTLRCPAEPLGAELRLLCEELLEASRSEGSPLREERLLGCLLHKAGRGLVSLYGHTYAEKAPEKPPMPTPSGKVSPAHLDPERAMLALFSNPDPAQAWKLAYFYCLSNSKHFLEQILVTALTLLKEEDFPSLGCLLDREFSPLSRLLVLLGWTHCQSLASAKRLLQTLHRTQVPESASLSSPVSTQDQGCDKLLRDACDGLWAHLEVLEWCVQQSSNPIPKRDLLCHLHGGESHSVLYSLHHLTNLPALREEDVLKLLQKVPAKDPQQEHDSTDATVPAHLSRCQNLTLYRSFCAMKYAIYALCVNSHRSSQCQECKDGPSEDLATAAEPVNDSLSSPGAAPPPTPSLVGAGNNLSQQVLCASDLFSTYLARCQQYLCSVPDSLCLELLENVFSLLLVTSADLHPEPHLPEDYAEDDDVEGKGPLGLRSPSESPQHVAQPERRHSFLDLKHFTSGVNGFLADEYSRLHQFSKVLSEAQWRYKVVTSNQGSDGRDRGSNPSLESTSSELSTSTSEGSLSAASGKNELDGRLQPQPQSSLIRMMFSPPESLLASCILRGNFAEAHQVVFTFNLKSSPSSGELLFMERYQEVIQELARVEHKIENQNSDGGSGTIRRTGSGRSTLQAIGSAAAAGMVFYSISDVTDKLLSTSGDPIPTLQEDFWISSSAVEPTAPLRELLEDLSPPAMAAFDLACSQCQLWKTGKQLLETAERRLNSSLESRGRRLDHVFLSADGIRGFPGVLQQIKSVEEKGGGPPRCSIAELLQMCWPSLTEDCVASHATLAQQLEQILQSLREALELPEPRSTPLTSLVEQVAEKALEAEAHPVYIQTQLLQKNLGKQMPAGGRQTDYMGTFFRYCSTLAAVLLRSLSSEPDHVEVKVGNPFVLLQQSSSQLVSHLLLERQVPPERLAALLAREGLSLSVPQVIVSCCCEPLALCSSRQSQQTSSLLTQLGILTQLHTSHCLEDLPLSTLSSSKPTENPTLERKPPSSPRDSAGPALTSSALAFLKSRSKLLATVACLGASQGSKITKPGLSWKELRGRREVPLTAEQVARECERLLEQFPMLEASLLAAWEPLRGSSKQGQSLAASLCGRASLSTVLLGLHSPIALDVLTEAFEEALVARDWHRALQLTEVYGRDVDDLSSIQDAVLSFKEGWRYLFAVKDASLRSRLTLQFVDRWPLESCLEILAYCISDTALPDGLECELQRKLAELLVYQKILGLQATPMWCDWQTLRNCCVEDPSTVMNVILEAKEYELCEEWGCLYPIPREHLINLHQKHLLHLLERGDHDKALQLLRRIPDLTMCLEVTEQSLDQHCSLATSHFLANYLTTHFYGELTADRRCEIQALYMGSKVLLTLPEQHRASYSHLSSNPLLMLEQLLMNMKVDWATMAVQALHQLLAGREIGFTMDEVDSLLSRYAGKALDFLYPLREKCSDSVIHLQEIVSPASDLETLSRSPSAEFSSVAAPGVSIVHSPSPRERSFPQSQPPLEFVPPATPPARHQWVPDESESTCMVCCRERFTMFNRRHHCRRCGRLVCSSCSTKKTVVEGCRENPTRVCDQCYSYFNKDPKSESPPYSAVVRVPKAAEVEWILDLNEEENELVRSEFYYEQPWNRYTHSRESLHLCPVADDSRFISHNSCLSTEEGVRNKIKGSSPSNKSPSLTQRKDVKSRALESEAPAQQHLQRMVVIYISKVDVLNILVAAAYRHVPSLDQILQPAAVTRLRNQLLEAEYYQLGVECESKVCECGVVGREMIDTKGIESVFGTDTKGIELVFRTDIKGIESEQFFLQVSTKTGLDTTGAWHAWGMACLKAGNLAAAREKFSRCLKPPLDLNQLSHGSRLVQDVVEYLESTARPLLSVQDDDYLATLKELEATLRTQSLSLEVIPEGKIMNNTYYQECLFYLHNYSTNLAIINFYVRHSCLREALLHLLHKVGLADMALTRQCLLCPLGLAYPVFMEAVTPLNLTPGLSYEIISGKKESVPSFFSSDILCPPPTGGKGTPEVHYFFGAIVKPNKTHRYGRMLKGCEWKETKNGSQTVPEPGSRLLTFHFALLQESPPEIFIEGIFQPSYKSGKLHVLENLLESIDPTLESWGKYLIAACQHLQKKNYYHILYELQQFMKVTAAPSCLLPLSLSACHDFHSHPKEADFNLVSNSILQNSGNVKIKKRDMDHIRAAMTCIRFFSHKAKTYTELGEKLSWLLKAKDHLKIYLQETSRRTGRKKTTFFRKKMTAADVSSHLALVTPEAPPEARLCISCHCRHMNTLQLQMEVTRFLHRCESAGTSQITPLPLPTLFGNNHMKMDVACKVMLGGKNVEDGFGIAFRVLQDTGTAVALEQRMEQGAKTMKSQTTPHHTVTHRHAEAHHPPGRHGLHALIKDNKQSDKFLSSHAFSMLDKDPKATKCLSANQSFGELVCFLTPRHLLTEHQVSRAANISPRHPFSKRKDFQLDAATTYCKAARQLVEREKYSEIRQLLKCVSESGMAAKSDGDTILLNCLEAFKRIPPQKIHGDNHCIQRPSLSIPLSDAVGTQKCLWTDRVEFLPVIVEEVIVGLQELEGLIQAINSDDNKVSGTVSIPSNAREQHFGLAFSPLSFARYHSTCISASLLPEIDSLNEVLRVSKHLFILEEQGCPLQTGLAPEACKLFLLSRKSVQSTCHPEEGPQAKRGRRKPSQPALATSSGMIWQLSPLSFLAAAVLTHLRHTFSFYSRLSGKMPSSSSGAEGLGEVNVLGQQVDNHTAGLDHFSELRHERKTLVTKVKKEDGALKHQERRVPSNHQKDCHGRKAAASGSSEATRLGLAVRWPGTLANQGGAGKAGALVSTQLGIPELEGVLNVQAYLTCCKLRSAYLIAVKQEHSRAAVLIQQVQQAAKSSGDAVVQDICSQWLLTSHSRGEKELELDPTCHPGQRQDLSRKCH</sequence>
<dbReference type="PANTHER" id="PTHR46591">
    <property type="entry name" value="ZINC FINGER FYVE DOMAIN-CONTAINING PROTEIN 26"/>
    <property type="match status" value="1"/>
</dbReference>
<dbReference type="GO" id="GO:0005765">
    <property type="term" value="C:lysosomal membrane"/>
    <property type="evidence" value="ECO:0007669"/>
    <property type="project" value="TreeGrafter"/>
</dbReference>
<keyword evidence="5" id="KW-0862">Zinc</keyword>
<organism evidence="11 12">
    <name type="scientific">Balaenoptera physalus</name>
    <name type="common">Fin whale</name>
    <name type="synonym">Balaena physalus</name>
    <dbReference type="NCBI Taxonomy" id="9770"/>
    <lineage>
        <taxon>Eukaryota</taxon>
        <taxon>Metazoa</taxon>
        <taxon>Chordata</taxon>
        <taxon>Craniata</taxon>
        <taxon>Vertebrata</taxon>
        <taxon>Euteleostomi</taxon>
        <taxon>Mammalia</taxon>
        <taxon>Eutheria</taxon>
        <taxon>Laurasiatheria</taxon>
        <taxon>Artiodactyla</taxon>
        <taxon>Whippomorpha</taxon>
        <taxon>Cetacea</taxon>
        <taxon>Mysticeti</taxon>
        <taxon>Balaenopteridae</taxon>
        <taxon>Balaenoptera</taxon>
    </lineage>
</organism>
<feature type="compositionally biased region" description="Low complexity" evidence="9">
    <location>
        <begin position="1098"/>
        <end position="1107"/>
    </location>
</feature>
<dbReference type="EMBL" id="SGJD01001984">
    <property type="protein sequence ID" value="KAB0397399.1"/>
    <property type="molecule type" value="Genomic_DNA"/>
</dbReference>
<feature type="region of interest" description="Disordered" evidence="9">
    <location>
        <begin position="3021"/>
        <end position="3041"/>
    </location>
</feature>
<dbReference type="PANTHER" id="PTHR46591:SF1">
    <property type="entry name" value="ZINC FINGER FYVE DOMAIN-CONTAINING PROTEIN 26"/>
    <property type="match status" value="1"/>
</dbReference>
<dbReference type="InterPro" id="IPR000306">
    <property type="entry name" value="Znf_FYVE"/>
</dbReference>
<dbReference type="FunFam" id="3.30.40.10:FF:000295">
    <property type="entry name" value="Zinc finger, FYVE domain-containing 26"/>
    <property type="match status" value="1"/>
</dbReference>
<evidence type="ECO:0000256" key="1">
    <source>
        <dbReference type="ARBA" id="ARBA00014373"/>
    </source>
</evidence>
<dbReference type="GO" id="GO:0000724">
    <property type="term" value="P:double-strand break repair via homologous recombination"/>
    <property type="evidence" value="ECO:0007669"/>
    <property type="project" value="InterPro"/>
</dbReference>
<comment type="subunit">
    <text evidence="6">Interacts with AP5Z1, AP5B1, AP5S1 and SPG11. Interacts with TTC19 and KIF13A.</text>
</comment>
<feature type="compositionally biased region" description="Polar residues" evidence="9">
    <location>
        <begin position="1780"/>
        <end position="1792"/>
    </location>
</feature>
<evidence type="ECO:0000256" key="7">
    <source>
        <dbReference type="ARBA" id="ARBA00044939"/>
    </source>
</evidence>
<dbReference type="InterPro" id="IPR017455">
    <property type="entry name" value="Znf_FYVE-rel"/>
</dbReference>
<evidence type="ECO:0000256" key="9">
    <source>
        <dbReference type="SAM" id="MobiDB-lite"/>
    </source>
</evidence>
<dbReference type="GO" id="GO:0005813">
    <property type="term" value="C:centrosome"/>
    <property type="evidence" value="ECO:0007669"/>
    <property type="project" value="TreeGrafter"/>
</dbReference>
<dbReference type="InterPro" id="IPR028730">
    <property type="entry name" value="ZFYVE26"/>
</dbReference>
<keyword evidence="3" id="KW-0479">Metal-binding</keyword>
<feature type="region of interest" description="Disordered" evidence="9">
    <location>
        <begin position="618"/>
        <end position="662"/>
    </location>
</feature>
<dbReference type="Gene3D" id="3.30.40.10">
    <property type="entry name" value="Zinc/RING finger domain, C3HC4 (zinc finger)"/>
    <property type="match status" value="1"/>
</dbReference>
<feature type="region of interest" description="Disordered" evidence="9">
    <location>
        <begin position="538"/>
        <end position="573"/>
    </location>
</feature>
<comment type="function">
    <text evidence="7">Phosphatidylinositol 3-phosphate-binding protein required for the abscission step in cytokinesis: recruited to the midbody during cytokinesis and acts as a regulator of abscission. May also be required for efficient homologous recombination DNA double-strand break repair.</text>
</comment>
<dbReference type="Pfam" id="PF01363">
    <property type="entry name" value="FYVE"/>
    <property type="match status" value="1"/>
</dbReference>
<keyword evidence="4 8" id="KW-0863">Zinc-finger</keyword>
<dbReference type="Proteomes" id="UP000437017">
    <property type="component" value="Unassembled WGS sequence"/>
</dbReference>
<dbReference type="InterPro" id="IPR011011">
    <property type="entry name" value="Znf_FYVE_PHD"/>
</dbReference>
<feature type="non-terminal residue" evidence="11">
    <location>
        <position position="1"/>
    </location>
</feature>
<dbReference type="CDD" id="cd15724">
    <property type="entry name" value="FYVE_ZFY26"/>
    <property type="match status" value="1"/>
</dbReference>
<dbReference type="InterPro" id="IPR013083">
    <property type="entry name" value="Znf_RING/FYVE/PHD"/>
</dbReference>
<evidence type="ECO:0000256" key="2">
    <source>
        <dbReference type="ARBA" id="ARBA00022553"/>
    </source>
</evidence>
<dbReference type="GO" id="GO:0032465">
    <property type="term" value="P:regulation of cytokinesis"/>
    <property type="evidence" value="ECO:0007669"/>
    <property type="project" value="TreeGrafter"/>
</dbReference>
<dbReference type="InterPro" id="IPR057946">
    <property type="entry name" value="TPR_ZFYVE26"/>
</dbReference>
<dbReference type="GO" id="GO:0007040">
    <property type="term" value="P:lysosome organization"/>
    <property type="evidence" value="ECO:0007669"/>
    <property type="project" value="UniProtKB-ARBA"/>
</dbReference>
<dbReference type="GO" id="GO:0008270">
    <property type="term" value="F:zinc ion binding"/>
    <property type="evidence" value="ECO:0007669"/>
    <property type="project" value="UniProtKB-KW"/>
</dbReference>
<reference evidence="11 12" key="1">
    <citation type="journal article" date="2019" name="PLoS ONE">
        <title>Genomic analyses reveal an absence of contemporary introgressive admixture between fin whales and blue whales, despite known hybrids.</title>
        <authorList>
            <person name="Westbury M.V."/>
            <person name="Petersen B."/>
            <person name="Lorenzen E.D."/>
        </authorList>
    </citation>
    <scope>NUCLEOTIDE SEQUENCE [LARGE SCALE GENOMIC DNA]</scope>
    <source>
        <strain evidence="11">FinWhale-01</strain>
    </source>
</reference>
<evidence type="ECO:0000313" key="12">
    <source>
        <dbReference type="Proteomes" id="UP000437017"/>
    </source>
</evidence>
<proteinExistence type="predicted"/>
<feature type="region of interest" description="Disordered" evidence="9">
    <location>
        <begin position="453"/>
        <end position="480"/>
    </location>
</feature>
<keyword evidence="2" id="KW-0597">Phosphoprotein</keyword>
<feature type="region of interest" description="Disordered" evidence="9">
    <location>
        <begin position="1098"/>
        <end position="1126"/>
    </location>
</feature>
<evidence type="ECO:0000256" key="3">
    <source>
        <dbReference type="ARBA" id="ARBA00022723"/>
    </source>
</evidence>
<dbReference type="SUPFAM" id="SSF57903">
    <property type="entry name" value="FYVE/PHD zinc finger"/>
    <property type="match status" value="1"/>
</dbReference>
<feature type="domain" description="FYVE-type" evidence="10">
    <location>
        <begin position="1635"/>
        <end position="1695"/>
    </location>
</feature>
<evidence type="ECO:0000256" key="5">
    <source>
        <dbReference type="ARBA" id="ARBA00022833"/>
    </source>
</evidence>
<evidence type="ECO:0000256" key="6">
    <source>
        <dbReference type="ARBA" id="ARBA00025962"/>
    </source>
</evidence>
<feature type="region of interest" description="Disordered" evidence="9">
    <location>
        <begin position="1774"/>
        <end position="1805"/>
    </location>
</feature>
<feature type="region of interest" description="Disordered" evidence="9">
    <location>
        <begin position="2882"/>
        <end position="2915"/>
    </location>
</feature>
<dbReference type="OrthoDB" id="1936617at2759"/>
<dbReference type="GO" id="GO:0032266">
    <property type="term" value="F:phosphatidylinositol-3-phosphate binding"/>
    <property type="evidence" value="ECO:0007669"/>
    <property type="project" value="InterPro"/>
</dbReference>
<dbReference type="GO" id="GO:0030496">
    <property type="term" value="C:midbody"/>
    <property type="evidence" value="ECO:0007669"/>
    <property type="project" value="TreeGrafter"/>
</dbReference>
<feature type="compositionally biased region" description="Basic and acidic residues" evidence="9">
    <location>
        <begin position="1793"/>
        <end position="1803"/>
    </location>
</feature>
<keyword evidence="12" id="KW-1185">Reference proteome</keyword>